<dbReference type="Proteomes" id="UP001500888">
    <property type="component" value="Unassembled WGS sequence"/>
</dbReference>
<comment type="caution">
    <text evidence="1">The sequence shown here is derived from an EMBL/GenBank/DDBJ whole genome shotgun (WGS) entry which is preliminary data.</text>
</comment>
<evidence type="ECO:0000313" key="2">
    <source>
        <dbReference type="Proteomes" id="UP001500888"/>
    </source>
</evidence>
<protein>
    <submittedName>
        <fullName evidence="1">Uncharacterized protein</fullName>
    </submittedName>
</protein>
<keyword evidence="2" id="KW-1185">Reference proteome</keyword>
<evidence type="ECO:0000313" key="1">
    <source>
        <dbReference type="EMBL" id="GAA3801708.1"/>
    </source>
</evidence>
<proteinExistence type="predicted"/>
<sequence>MKGRSPRPAWAVRVLMVACFARPCQWARPPEWLCAALRGLLAVLALLVTAADAWLTATLGLPPAAPMLRRLAEVVADAWRAGAARAIDAEIIDDPERKVWH</sequence>
<gene>
    <name evidence="1" type="ORF">GCM10022226_21920</name>
</gene>
<dbReference type="RefSeq" id="WP_344937467.1">
    <property type="nucleotide sequence ID" value="NZ_BAAAZR010000002.1"/>
</dbReference>
<name>A0ABP7HQ87_9ACTN</name>
<dbReference type="EMBL" id="BAAAZR010000002">
    <property type="protein sequence ID" value="GAA3801708.1"/>
    <property type="molecule type" value="Genomic_DNA"/>
</dbReference>
<organism evidence="1 2">
    <name type="scientific">Sphaerisporangium flaviroseum</name>
    <dbReference type="NCBI Taxonomy" id="509199"/>
    <lineage>
        <taxon>Bacteria</taxon>
        <taxon>Bacillati</taxon>
        <taxon>Actinomycetota</taxon>
        <taxon>Actinomycetes</taxon>
        <taxon>Streptosporangiales</taxon>
        <taxon>Streptosporangiaceae</taxon>
        <taxon>Sphaerisporangium</taxon>
    </lineage>
</organism>
<reference evidence="2" key="1">
    <citation type="journal article" date="2019" name="Int. J. Syst. Evol. Microbiol.">
        <title>The Global Catalogue of Microorganisms (GCM) 10K type strain sequencing project: providing services to taxonomists for standard genome sequencing and annotation.</title>
        <authorList>
            <consortium name="The Broad Institute Genomics Platform"/>
            <consortium name="The Broad Institute Genome Sequencing Center for Infectious Disease"/>
            <person name="Wu L."/>
            <person name="Ma J."/>
        </authorList>
    </citation>
    <scope>NUCLEOTIDE SEQUENCE [LARGE SCALE GENOMIC DNA]</scope>
    <source>
        <strain evidence="2">JCM 16908</strain>
    </source>
</reference>
<accession>A0ABP7HQ87</accession>